<dbReference type="Proteomes" id="UP000001449">
    <property type="component" value="Chromosome 7"/>
</dbReference>
<organism evidence="1 2">
    <name type="scientific">Thalassiosira pseudonana</name>
    <name type="common">Marine diatom</name>
    <name type="synonym">Cyclotella nana</name>
    <dbReference type="NCBI Taxonomy" id="35128"/>
    <lineage>
        <taxon>Eukaryota</taxon>
        <taxon>Sar</taxon>
        <taxon>Stramenopiles</taxon>
        <taxon>Ochrophyta</taxon>
        <taxon>Bacillariophyta</taxon>
        <taxon>Coscinodiscophyceae</taxon>
        <taxon>Thalassiosirophycidae</taxon>
        <taxon>Thalassiosirales</taxon>
        <taxon>Thalassiosiraceae</taxon>
        <taxon>Thalassiosira</taxon>
    </lineage>
</organism>
<dbReference type="EMBL" id="CP001160">
    <property type="protein sequence ID" value="ACI64724.1"/>
    <property type="molecule type" value="Genomic_DNA"/>
</dbReference>
<dbReference type="InParanoid" id="B5YP11"/>
<dbReference type="eggNOG" id="ENOG502QZGM">
    <property type="taxonomic scope" value="Eukaryota"/>
</dbReference>
<protein>
    <submittedName>
        <fullName evidence="1">Uncharacterized protein</fullName>
    </submittedName>
</protein>
<evidence type="ECO:0000313" key="1">
    <source>
        <dbReference type="EMBL" id="ACI64724.1"/>
    </source>
</evidence>
<dbReference type="RefSeq" id="XP_002296007.1">
    <property type="nucleotide sequence ID" value="XM_002295971.1"/>
</dbReference>
<proteinExistence type="predicted"/>
<dbReference type="AlphaFoldDB" id="B5YP11"/>
<reference evidence="1 2" key="1">
    <citation type="journal article" date="2004" name="Science">
        <title>The genome of the diatom Thalassiosira pseudonana: ecology, evolution, and metabolism.</title>
        <authorList>
            <person name="Armbrust E.V."/>
            <person name="Berges J.A."/>
            <person name="Bowler C."/>
            <person name="Green B.R."/>
            <person name="Martinez D."/>
            <person name="Putnam N.H."/>
            <person name="Zhou S."/>
            <person name="Allen A.E."/>
            <person name="Apt K.E."/>
            <person name="Bechner M."/>
            <person name="Brzezinski M.A."/>
            <person name="Chaal B.K."/>
            <person name="Chiovitti A."/>
            <person name="Davis A.K."/>
            <person name="Demarest M.S."/>
            <person name="Detter J.C."/>
            <person name="Glavina T."/>
            <person name="Goodstein D."/>
            <person name="Hadi M.Z."/>
            <person name="Hellsten U."/>
            <person name="Hildebrand M."/>
            <person name="Jenkins B.D."/>
            <person name="Jurka J."/>
            <person name="Kapitonov V.V."/>
            <person name="Kroger N."/>
            <person name="Lau W.W."/>
            <person name="Lane T.W."/>
            <person name="Larimer F.W."/>
            <person name="Lippmeier J.C."/>
            <person name="Lucas S."/>
            <person name="Medina M."/>
            <person name="Montsant A."/>
            <person name="Obornik M."/>
            <person name="Parker M.S."/>
            <person name="Palenik B."/>
            <person name="Pazour G.J."/>
            <person name="Richardson P.M."/>
            <person name="Rynearson T.A."/>
            <person name="Saito M.A."/>
            <person name="Schwartz D.C."/>
            <person name="Thamatrakoln K."/>
            <person name="Valentin K."/>
            <person name="Vardi A."/>
            <person name="Wilkerson F.P."/>
            <person name="Rokhsar D.S."/>
        </authorList>
    </citation>
    <scope>NUCLEOTIDE SEQUENCE [LARGE SCALE GENOMIC DNA]</scope>
    <source>
        <strain evidence="1 2">CCMP1335</strain>
    </source>
</reference>
<gene>
    <name evidence="1" type="ORF">THAPS_7338</name>
</gene>
<dbReference type="GeneID" id="7443420"/>
<dbReference type="PaxDb" id="35128-Thaps7338"/>
<dbReference type="KEGG" id="tps:THAPS_7338"/>
<reference evidence="1 2" key="2">
    <citation type="journal article" date="2008" name="Nature">
        <title>The Phaeodactylum genome reveals the evolutionary history of diatom genomes.</title>
        <authorList>
            <person name="Bowler C."/>
            <person name="Allen A.E."/>
            <person name="Badger J.H."/>
            <person name="Grimwood J."/>
            <person name="Jabbari K."/>
            <person name="Kuo A."/>
            <person name="Maheswari U."/>
            <person name="Martens C."/>
            <person name="Maumus F."/>
            <person name="Otillar R.P."/>
            <person name="Rayko E."/>
            <person name="Salamov A."/>
            <person name="Vandepoele K."/>
            <person name="Beszteri B."/>
            <person name="Gruber A."/>
            <person name="Heijde M."/>
            <person name="Katinka M."/>
            <person name="Mock T."/>
            <person name="Valentin K."/>
            <person name="Verret F."/>
            <person name="Berges J.A."/>
            <person name="Brownlee C."/>
            <person name="Cadoret J.P."/>
            <person name="Chiovitti A."/>
            <person name="Choi C.J."/>
            <person name="Coesel S."/>
            <person name="De Martino A."/>
            <person name="Detter J.C."/>
            <person name="Durkin C."/>
            <person name="Falciatore A."/>
            <person name="Fournet J."/>
            <person name="Haruta M."/>
            <person name="Huysman M.J."/>
            <person name="Jenkins B.D."/>
            <person name="Jiroutova K."/>
            <person name="Jorgensen R.E."/>
            <person name="Joubert Y."/>
            <person name="Kaplan A."/>
            <person name="Kroger N."/>
            <person name="Kroth P.G."/>
            <person name="La Roche J."/>
            <person name="Lindquist E."/>
            <person name="Lommer M."/>
            <person name="Martin-Jezequel V."/>
            <person name="Lopez P.J."/>
            <person name="Lucas S."/>
            <person name="Mangogna M."/>
            <person name="McGinnis K."/>
            <person name="Medlin L.K."/>
            <person name="Montsant A."/>
            <person name="Oudot-Le Secq M.P."/>
            <person name="Napoli C."/>
            <person name="Obornik M."/>
            <person name="Parker M.S."/>
            <person name="Petit J.L."/>
            <person name="Porcel B.M."/>
            <person name="Poulsen N."/>
            <person name="Robison M."/>
            <person name="Rychlewski L."/>
            <person name="Rynearson T.A."/>
            <person name="Schmutz J."/>
            <person name="Shapiro H."/>
            <person name="Siaut M."/>
            <person name="Stanley M."/>
            <person name="Sussman M.R."/>
            <person name="Taylor A.R."/>
            <person name="Vardi A."/>
            <person name="von Dassow P."/>
            <person name="Vyverman W."/>
            <person name="Willis A."/>
            <person name="Wyrwicz L.S."/>
            <person name="Rokhsar D.S."/>
            <person name="Weissenbach J."/>
            <person name="Armbrust E.V."/>
            <person name="Green B.R."/>
            <person name="Van de Peer Y."/>
            <person name="Grigoriev I.V."/>
        </authorList>
    </citation>
    <scope>NUCLEOTIDE SEQUENCE [LARGE SCALE GENOMIC DNA]</scope>
    <source>
        <strain evidence="1 2">CCMP1335</strain>
    </source>
</reference>
<keyword evidence="2" id="KW-1185">Reference proteome</keyword>
<evidence type="ECO:0000313" key="2">
    <source>
        <dbReference type="Proteomes" id="UP000001449"/>
    </source>
</evidence>
<dbReference type="OMA" id="NIRHATN"/>
<name>B5YP11_THAPS</name>
<dbReference type="HOGENOM" id="CLU_1457294_0_0_1"/>
<sequence length="186" mass="21164">MINQAVIHEHNEWDINPIKARKYTKMDSPRHCGSSSTPVKRVRFSDMSTLILTQPKSNEELCDSWYTKRDVALFKQNIRHATNVLRETRTAKAMKHVAYSIASNTPQSPINFHGSGSAIVGLEHLLSPEVLKLLFQRRRLTVARVIEEQAVQSSLGENDAERIAQVSKDNSAFTREWALRIPSLQE</sequence>
<accession>B5YP11</accession>